<evidence type="ECO:0000256" key="11">
    <source>
        <dbReference type="ARBA" id="ARBA00023049"/>
    </source>
</evidence>
<evidence type="ECO:0000256" key="1">
    <source>
        <dbReference type="ARBA" id="ARBA00001947"/>
    </source>
</evidence>
<keyword evidence="4" id="KW-1003">Cell membrane</keyword>
<keyword evidence="10 13" id="KW-1133">Transmembrane helix</keyword>
<keyword evidence="6 13" id="KW-0812">Transmembrane</keyword>
<accession>A0A518EKD9</accession>
<keyword evidence="16" id="KW-1185">Reference proteome</keyword>
<name>A0A518EKD9_9BACT</name>
<evidence type="ECO:0000313" key="15">
    <source>
        <dbReference type="EMBL" id="QDV04555.1"/>
    </source>
</evidence>
<keyword evidence="8" id="KW-0378">Hydrolase</keyword>
<evidence type="ECO:0000256" key="7">
    <source>
        <dbReference type="ARBA" id="ARBA00022723"/>
    </source>
</evidence>
<organism evidence="15 16">
    <name type="scientific">Saltatorellus ferox</name>
    <dbReference type="NCBI Taxonomy" id="2528018"/>
    <lineage>
        <taxon>Bacteria</taxon>
        <taxon>Pseudomonadati</taxon>
        <taxon>Planctomycetota</taxon>
        <taxon>Planctomycetia</taxon>
        <taxon>Planctomycetia incertae sedis</taxon>
        <taxon>Saltatorellus</taxon>
    </lineage>
</organism>
<evidence type="ECO:0000256" key="5">
    <source>
        <dbReference type="ARBA" id="ARBA00022670"/>
    </source>
</evidence>
<comment type="similarity">
    <text evidence="3">Belongs to the peptidase M50B family.</text>
</comment>
<comment type="subcellular location">
    <subcellularLocation>
        <location evidence="2">Cell membrane</location>
        <topology evidence="2">Multi-pass membrane protein</topology>
    </subcellularLocation>
</comment>
<dbReference type="PANTHER" id="PTHR35864">
    <property type="entry name" value="ZINC METALLOPROTEASE MJ0611-RELATED"/>
    <property type="match status" value="1"/>
</dbReference>
<dbReference type="EMBL" id="CP036434">
    <property type="protein sequence ID" value="QDV04555.1"/>
    <property type="molecule type" value="Genomic_DNA"/>
</dbReference>
<keyword evidence="9" id="KW-0862">Zinc</keyword>
<dbReference type="InterPro" id="IPR052348">
    <property type="entry name" value="Metallopeptidase_M50B"/>
</dbReference>
<feature type="transmembrane region" description="Helical" evidence="13">
    <location>
        <begin position="56"/>
        <end position="80"/>
    </location>
</feature>
<evidence type="ECO:0000256" key="12">
    <source>
        <dbReference type="ARBA" id="ARBA00023136"/>
    </source>
</evidence>
<evidence type="ECO:0000256" key="10">
    <source>
        <dbReference type="ARBA" id="ARBA00022989"/>
    </source>
</evidence>
<gene>
    <name evidence="15" type="ORF">Poly30_00460</name>
</gene>
<dbReference type="Pfam" id="PF02163">
    <property type="entry name" value="Peptidase_M50"/>
    <property type="match status" value="1"/>
</dbReference>
<feature type="transmembrane region" description="Helical" evidence="13">
    <location>
        <begin position="140"/>
        <end position="159"/>
    </location>
</feature>
<protein>
    <submittedName>
        <fullName evidence="15">Peptidase family M50</fullName>
    </submittedName>
</protein>
<keyword evidence="7" id="KW-0479">Metal-binding</keyword>
<dbReference type="GO" id="GO:0008237">
    <property type="term" value="F:metallopeptidase activity"/>
    <property type="evidence" value="ECO:0007669"/>
    <property type="project" value="UniProtKB-KW"/>
</dbReference>
<dbReference type="AlphaFoldDB" id="A0A518EKD9"/>
<evidence type="ECO:0000256" key="9">
    <source>
        <dbReference type="ARBA" id="ARBA00022833"/>
    </source>
</evidence>
<dbReference type="GO" id="GO:0046872">
    <property type="term" value="F:metal ion binding"/>
    <property type="evidence" value="ECO:0007669"/>
    <property type="project" value="UniProtKB-KW"/>
</dbReference>
<evidence type="ECO:0000256" key="8">
    <source>
        <dbReference type="ARBA" id="ARBA00022801"/>
    </source>
</evidence>
<keyword evidence="11" id="KW-0482">Metalloprotease</keyword>
<comment type="cofactor">
    <cofactor evidence="1">
        <name>Zn(2+)</name>
        <dbReference type="ChEBI" id="CHEBI:29105"/>
    </cofactor>
</comment>
<dbReference type="PANTHER" id="PTHR35864:SF1">
    <property type="entry name" value="ZINC METALLOPROTEASE YWHC-RELATED"/>
    <property type="match status" value="1"/>
</dbReference>
<reference evidence="15 16" key="1">
    <citation type="submission" date="2019-02" db="EMBL/GenBank/DDBJ databases">
        <title>Deep-cultivation of Planctomycetes and their phenomic and genomic characterization uncovers novel biology.</title>
        <authorList>
            <person name="Wiegand S."/>
            <person name="Jogler M."/>
            <person name="Boedeker C."/>
            <person name="Pinto D."/>
            <person name="Vollmers J."/>
            <person name="Rivas-Marin E."/>
            <person name="Kohn T."/>
            <person name="Peeters S.H."/>
            <person name="Heuer A."/>
            <person name="Rast P."/>
            <person name="Oberbeckmann S."/>
            <person name="Bunk B."/>
            <person name="Jeske O."/>
            <person name="Meyerdierks A."/>
            <person name="Storesund J.E."/>
            <person name="Kallscheuer N."/>
            <person name="Luecker S."/>
            <person name="Lage O.M."/>
            <person name="Pohl T."/>
            <person name="Merkel B.J."/>
            <person name="Hornburger P."/>
            <person name="Mueller R.-W."/>
            <person name="Bruemmer F."/>
            <person name="Labrenz M."/>
            <person name="Spormann A.M."/>
            <person name="Op den Camp H."/>
            <person name="Overmann J."/>
            <person name="Amann R."/>
            <person name="Jetten M.S.M."/>
            <person name="Mascher T."/>
            <person name="Medema M.H."/>
            <person name="Devos D.P."/>
            <person name="Kaster A.-K."/>
            <person name="Ovreas L."/>
            <person name="Rohde M."/>
            <person name="Galperin M.Y."/>
            <person name="Jogler C."/>
        </authorList>
    </citation>
    <scope>NUCLEOTIDE SEQUENCE [LARGE SCALE GENOMIC DNA]</scope>
    <source>
        <strain evidence="15 16">Poly30</strain>
    </source>
</reference>
<dbReference type="InterPro" id="IPR044537">
    <property type="entry name" value="Rip2-like"/>
</dbReference>
<dbReference type="GO" id="GO:0005886">
    <property type="term" value="C:plasma membrane"/>
    <property type="evidence" value="ECO:0007669"/>
    <property type="project" value="UniProtKB-SubCell"/>
</dbReference>
<feature type="transmembrane region" description="Helical" evidence="13">
    <location>
        <begin position="212"/>
        <end position="228"/>
    </location>
</feature>
<evidence type="ECO:0000313" key="16">
    <source>
        <dbReference type="Proteomes" id="UP000320390"/>
    </source>
</evidence>
<dbReference type="GO" id="GO:0006508">
    <property type="term" value="P:proteolysis"/>
    <property type="evidence" value="ECO:0007669"/>
    <property type="project" value="UniProtKB-KW"/>
</dbReference>
<evidence type="ECO:0000259" key="14">
    <source>
        <dbReference type="Pfam" id="PF02163"/>
    </source>
</evidence>
<keyword evidence="5" id="KW-0645">Protease</keyword>
<dbReference type="RefSeq" id="WP_419190769.1">
    <property type="nucleotide sequence ID" value="NZ_CP036434.1"/>
</dbReference>
<proteinExistence type="inferred from homology"/>
<feature type="transmembrane region" description="Helical" evidence="13">
    <location>
        <begin position="179"/>
        <end position="200"/>
    </location>
</feature>
<feature type="transmembrane region" description="Helical" evidence="13">
    <location>
        <begin position="6"/>
        <end position="35"/>
    </location>
</feature>
<evidence type="ECO:0000256" key="13">
    <source>
        <dbReference type="SAM" id="Phobius"/>
    </source>
</evidence>
<evidence type="ECO:0000256" key="6">
    <source>
        <dbReference type="ARBA" id="ARBA00022692"/>
    </source>
</evidence>
<dbReference type="InterPro" id="IPR008915">
    <property type="entry name" value="Peptidase_M50"/>
</dbReference>
<feature type="domain" description="Peptidase M50" evidence="14">
    <location>
        <begin position="137"/>
        <end position="197"/>
    </location>
</feature>
<keyword evidence="12 13" id="KW-0472">Membrane</keyword>
<evidence type="ECO:0000256" key="2">
    <source>
        <dbReference type="ARBA" id="ARBA00004651"/>
    </source>
</evidence>
<dbReference type="Proteomes" id="UP000320390">
    <property type="component" value="Chromosome"/>
</dbReference>
<sequence>MPSQDTLIGIAVIAILIISLGLHEMAHAAVASWRGDDTAKKLGRITVNPIKHMDPILTVALPLFLWFVLPALTGAPRMIFGGAKPVPVVPGRLHHRHRDMALVAIAGPIMNFALAFLLLVLHEALRKWGGVHSRDMISPILTMSAYYNVLLGAFNLLPIPPLDGSRVVAYLLPSALRPAYVSLERMGLLLVVAFVFLVPGTQEWLIARIDQVYHWFATAVVGLYGLGGKPG</sequence>
<evidence type="ECO:0000256" key="3">
    <source>
        <dbReference type="ARBA" id="ARBA00007931"/>
    </source>
</evidence>
<dbReference type="CDD" id="cd06158">
    <property type="entry name" value="S2P-M50_like_1"/>
    <property type="match status" value="1"/>
</dbReference>
<evidence type="ECO:0000256" key="4">
    <source>
        <dbReference type="ARBA" id="ARBA00022475"/>
    </source>
</evidence>
<feature type="transmembrane region" description="Helical" evidence="13">
    <location>
        <begin position="100"/>
        <end position="120"/>
    </location>
</feature>